<dbReference type="Gramene" id="TraesROB_scaffold_070064_01G000100.1">
    <property type="protein sequence ID" value="TraesROB_scaffold_070064_01G000100.1"/>
    <property type="gene ID" value="TraesROB_scaffold_070064_01G000100"/>
</dbReference>
<dbReference type="SUPFAM" id="SSF54654">
    <property type="entry name" value="CI-2 family of serine protease inhibitors"/>
    <property type="match status" value="1"/>
</dbReference>
<dbReference type="GO" id="GO:0004867">
    <property type="term" value="F:serine-type endopeptidase inhibitor activity"/>
    <property type="evidence" value="ECO:0007669"/>
    <property type="project" value="UniProtKB-KW"/>
</dbReference>
<keyword evidence="3" id="KW-0722">Serine protease inhibitor</keyword>
<dbReference type="Gramene" id="TraesCS6A02G079500.1">
    <property type="protein sequence ID" value="TraesCS6A02G079500.1.cds1"/>
    <property type="gene ID" value="TraesCS6A02G079500"/>
</dbReference>
<evidence type="ECO:0000256" key="3">
    <source>
        <dbReference type="ARBA" id="ARBA00022900"/>
    </source>
</evidence>
<dbReference type="GO" id="GO:0009611">
    <property type="term" value="P:response to wounding"/>
    <property type="evidence" value="ECO:0007669"/>
    <property type="project" value="InterPro"/>
</dbReference>
<dbReference type="Gramene" id="TraesJAG6A03G03256440.1">
    <property type="protein sequence ID" value="TraesJAG6A03G03256440.1.CDS1"/>
    <property type="gene ID" value="TraesJAG6A03G03256440"/>
</dbReference>
<accession>A0A3B6NKZ6</accession>
<evidence type="ECO:0000313" key="5">
    <source>
        <dbReference type="Proteomes" id="UP000019116"/>
    </source>
</evidence>
<keyword evidence="2" id="KW-0646">Protease inhibitor</keyword>
<dbReference type="OrthoDB" id="606501at2759"/>
<evidence type="ECO:0000256" key="2">
    <source>
        <dbReference type="ARBA" id="ARBA00022690"/>
    </source>
</evidence>
<dbReference type="Gramene" id="TraesWEE_scaffold_057857_01G000100.1">
    <property type="protein sequence ID" value="TraesWEE_scaffold_057857_01G000100.1"/>
    <property type="gene ID" value="TraesWEE_scaffold_057857_01G000100"/>
</dbReference>
<dbReference type="InterPro" id="IPR036354">
    <property type="entry name" value="Prot_inh_pot1_sf"/>
</dbReference>
<dbReference type="Gramene" id="TraesLAC6A03G03214740.1">
    <property type="protein sequence ID" value="TraesLAC6A03G03214740.1.CDS1"/>
    <property type="gene ID" value="TraesLAC6A03G03214740"/>
</dbReference>
<dbReference type="Gramene" id="TraesNOR6A03G03291740.1">
    <property type="protein sequence ID" value="TraesNOR6A03G03291740.1.CDS1"/>
    <property type="gene ID" value="TraesNOR6A03G03291740"/>
</dbReference>
<dbReference type="Gramene" id="TraesLDM6A03G03264300.1">
    <property type="protein sequence ID" value="TraesLDM6A03G03264300.1.CDS1"/>
    <property type="gene ID" value="TraesLDM6A03G03264300"/>
</dbReference>
<protein>
    <submittedName>
        <fullName evidence="4">Uncharacterized protein</fullName>
    </submittedName>
</protein>
<dbReference type="Gramene" id="TraesCS6A03G0180800.1">
    <property type="protein sequence ID" value="TraesCS6A03G0180800.1.CDS1"/>
    <property type="gene ID" value="TraesCS6A03G0180800"/>
</dbReference>
<proteinExistence type="inferred from homology"/>
<reference evidence="4" key="1">
    <citation type="submission" date="2018-08" db="EMBL/GenBank/DDBJ databases">
        <authorList>
            <person name="Rossello M."/>
        </authorList>
    </citation>
    <scope>NUCLEOTIDE SEQUENCE [LARGE SCALE GENOMIC DNA]</scope>
    <source>
        <strain evidence="4">cv. Chinese Spring</strain>
    </source>
</reference>
<dbReference type="PANTHER" id="PTHR33091:SF12">
    <property type="entry name" value="OS02G0124200 PROTEIN"/>
    <property type="match status" value="1"/>
</dbReference>
<evidence type="ECO:0000313" key="4">
    <source>
        <dbReference type="EnsemblPlants" id="TraesCS6A02G079500.1.cds1"/>
    </source>
</evidence>
<dbReference type="Gramene" id="TraesJUL6A03G03287010.1">
    <property type="protein sequence ID" value="TraesJUL6A03G03287010.1.CDS1"/>
    <property type="gene ID" value="TraesJUL6A03G03287010"/>
</dbReference>
<name>A0A3B6NKZ6_WHEAT</name>
<dbReference type="SMR" id="A0A3B6NKZ6"/>
<dbReference type="Gramene" id="TraesMAC6A03G03259910.1">
    <property type="protein sequence ID" value="TraesMAC6A03G03259910.1.CDS1"/>
    <property type="gene ID" value="TraesMAC6A03G03259910"/>
</dbReference>
<dbReference type="Gramene" id="TraesPARA_EIv1.0_1906340.1">
    <property type="protein sequence ID" value="TraesPARA_EIv1.0_1906340.1.CDS1"/>
    <property type="gene ID" value="TraesPARA_EIv1.0_1906340"/>
</dbReference>
<dbReference type="Gramene" id="TraesRN6A0100144100.1">
    <property type="protein sequence ID" value="TraesRN6A0100144100.1"/>
    <property type="gene ID" value="TraesRN6A0100144100"/>
</dbReference>
<reference evidence="4" key="2">
    <citation type="submission" date="2018-10" db="UniProtKB">
        <authorList>
            <consortium name="EnsemblPlants"/>
        </authorList>
    </citation>
    <scope>IDENTIFICATION</scope>
</reference>
<sequence>MAKSSWPEVVGWPQLNAADQINIDRPDVTDVGFYMEGSPLPSGYNPRRVVIISDANGVVVKTPVIG</sequence>
<dbReference type="Pfam" id="PF00280">
    <property type="entry name" value="potato_inhibit"/>
    <property type="match status" value="1"/>
</dbReference>
<dbReference type="Gramene" id="TraesSYM6A03G03200860.1">
    <property type="protein sequence ID" value="TraesSYM6A03G03200860.1.CDS1"/>
    <property type="gene ID" value="TraesSYM6A03G03200860"/>
</dbReference>
<evidence type="ECO:0000256" key="1">
    <source>
        <dbReference type="ARBA" id="ARBA00008210"/>
    </source>
</evidence>
<keyword evidence="5" id="KW-1185">Reference proteome</keyword>
<dbReference type="AlphaFoldDB" id="A0A3B6NKZ6"/>
<organism evidence="4">
    <name type="scientific">Triticum aestivum</name>
    <name type="common">Wheat</name>
    <dbReference type="NCBI Taxonomy" id="4565"/>
    <lineage>
        <taxon>Eukaryota</taxon>
        <taxon>Viridiplantae</taxon>
        <taxon>Streptophyta</taxon>
        <taxon>Embryophyta</taxon>
        <taxon>Tracheophyta</taxon>
        <taxon>Spermatophyta</taxon>
        <taxon>Magnoliopsida</taxon>
        <taxon>Liliopsida</taxon>
        <taxon>Poales</taxon>
        <taxon>Poaceae</taxon>
        <taxon>BOP clade</taxon>
        <taxon>Pooideae</taxon>
        <taxon>Triticodae</taxon>
        <taxon>Triticeae</taxon>
        <taxon>Triticinae</taxon>
        <taxon>Triticum</taxon>
    </lineage>
</organism>
<dbReference type="PANTHER" id="PTHR33091">
    <property type="entry name" value="PROTEIN, PUTATIVE, EXPRESSED-RELATED"/>
    <property type="match status" value="1"/>
</dbReference>
<dbReference type="Gramene" id="TraesCLE_scaffold_057844_01G000100.1">
    <property type="protein sequence ID" value="TraesCLE_scaffold_057844_01G000100.1"/>
    <property type="gene ID" value="TraesCLE_scaffold_057844_01G000100"/>
</dbReference>
<dbReference type="Gene3D" id="3.30.10.10">
    <property type="entry name" value="Trypsin Inhibitor V, subunit A"/>
    <property type="match status" value="1"/>
</dbReference>
<dbReference type="Gramene" id="TraesARI6A03G03216010.1">
    <property type="protein sequence ID" value="TraesARI6A03G03216010.1.CDS1"/>
    <property type="gene ID" value="TraesARI6A03G03216010"/>
</dbReference>
<dbReference type="InterPro" id="IPR000864">
    <property type="entry name" value="Prot_inh_pot1"/>
</dbReference>
<dbReference type="Proteomes" id="UP000019116">
    <property type="component" value="Chromosome 6A"/>
</dbReference>
<dbReference type="Gramene" id="TraesSTA6A03G03250750.1">
    <property type="protein sequence ID" value="TraesSTA6A03G03250750.1.CDS1"/>
    <property type="gene ID" value="TraesSTA6A03G03250750"/>
</dbReference>
<dbReference type="Gramene" id="TraesCAD_scaffold_056969_01G000200.1">
    <property type="protein sequence ID" value="TraesCAD_scaffold_056969_01G000200.1"/>
    <property type="gene ID" value="TraesCAD_scaffold_056969_01G000200"/>
</dbReference>
<dbReference type="EnsemblPlants" id="TraesCS6A02G079500.1">
    <property type="protein sequence ID" value="TraesCS6A02G079500.1.cds1"/>
    <property type="gene ID" value="TraesCS6A02G079500"/>
</dbReference>
<comment type="similarity">
    <text evidence="1">Belongs to the protease inhibitor I13 (potato type I serine protease inhibitor) family.</text>
</comment>